<gene>
    <name evidence="3" type="ORF">IAD04_05140</name>
</gene>
<keyword evidence="2" id="KW-0812">Transmembrane</keyword>
<dbReference type="AlphaFoldDB" id="A0A9D1KAH7"/>
<sequence length="167" mass="18837">MTKSVKTKNQTKMMDMYEAFGWEVTDVSPSMVDHVVISFKRNRKQKHKQELTKLEREAESTFNVISNLEASKTRFPSIFAYSFGILSALVFGGGMCLSMLINGNTFALVGGILLGILGLTLCFINFIIFKKMVEKKTKEILPIIDDNEEKLANILEKGNDLLNTDFI</sequence>
<protein>
    <submittedName>
        <fullName evidence="3">Uncharacterized protein</fullName>
    </submittedName>
</protein>
<dbReference type="EMBL" id="DVKI01000160">
    <property type="protein sequence ID" value="HIT17739.1"/>
    <property type="molecule type" value="Genomic_DNA"/>
</dbReference>
<comment type="caution">
    <text evidence="3">The sequence shown here is derived from an EMBL/GenBank/DDBJ whole genome shotgun (WGS) entry which is preliminary data.</text>
</comment>
<proteinExistence type="predicted"/>
<keyword evidence="2" id="KW-1133">Transmembrane helix</keyword>
<evidence type="ECO:0000313" key="4">
    <source>
        <dbReference type="Proteomes" id="UP000886893"/>
    </source>
</evidence>
<name>A0A9D1KAH7_9FIRM</name>
<feature type="coiled-coil region" evidence="1">
    <location>
        <begin position="37"/>
        <end position="71"/>
    </location>
</feature>
<organism evidence="3 4">
    <name type="scientific">Candidatus Caccosoma faecigallinarum</name>
    <dbReference type="NCBI Taxonomy" id="2840720"/>
    <lineage>
        <taxon>Bacteria</taxon>
        <taxon>Bacillati</taxon>
        <taxon>Bacillota</taxon>
        <taxon>Bacillota incertae sedis</taxon>
        <taxon>Candidatus Caccosoma</taxon>
    </lineage>
</organism>
<evidence type="ECO:0000256" key="2">
    <source>
        <dbReference type="SAM" id="Phobius"/>
    </source>
</evidence>
<dbReference type="Proteomes" id="UP000886893">
    <property type="component" value="Unassembled WGS sequence"/>
</dbReference>
<feature type="transmembrane region" description="Helical" evidence="2">
    <location>
        <begin position="78"/>
        <end position="101"/>
    </location>
</feature>
<reference evidence="3" key="1">
    <citation type="submission" date="2020-10" db="EMBL/GenBank/DDBJ databases">
        <authorList>
            <person name="Gilroy R."/>
        </authorList>
    </citation>
    <scope>NUCLEOTIDE SEQUENCE</scope>
    <source>
        <strain evidence="3">14508</strain>
    </source>
</reference>
<evidence type="ECO:0000256" key="1">
    <source>
        <dbReference type="SAM" id="Coils"/>
    </source>
</evidence>
<keyword evidence="1" id="KW-0175">Coiled coil</keyword>
<feature type="transmembrane region" description="Helical" evidence="2">
    <location>
        <begin position="107"/>
        <end position="129"/>
    </location>
</feature>
<accession>A0A9D1KAH7</accession>
<keyword evidence="2" id="KW-0472">Membrane</keyword>
<evidence type="ECO:0000313" key="3">
    <source>
        <dbReference type="EMBL" id="HIT17739.1"/>
    </source>
</evidence>
<reference evidence="3" key="2">
    <citation type="journal article" date="2021" name="PeerJ">
        <title>Extensive microbial diversity within the chicken gut microbiome revealed by metagenomics and culture.</title>
        <authorList>
            <person name="Gilroy R."/>
            <person name="Ravi A."/>
            <person name="Getino M."/>
            <person name="Pursley I."/>
            <person name="Horton D.L."/>
            <person name="Alikhan N.F."/>
            <person name="Baker D."/>
            <person name="Gharbi K."/>
            <person name="Hall N."/>
            <person name="Watson M."/>
            <person name="Adriaenssens E.M."/>
            <person name="Foster-Nyarko E."/>
            <person name="Jarju S."/>
            <person name="Secka A."/>
            <person name="Antonio M."/>
            <person name="Oren A."/>
            <person name="Chaudhuri R.R."/>
            <person name="La Ragione R."/>
            <person name="Hildebrand F."/>
            <person name="Pallen M.J."/>
        </authorList>
    </citation>
    <scope>NUCLEOTIDE SEQUENCE</scope>
    <source>
        <strain evidence="3">14508</strain>
    </source>
</reference>